<feature type="transmembrane region" description="Helical" evidence="5">
    <location>
        <begin position="269"/>
        <end position="288"/>
    </location>
</feature>
<feature type="transmembrane region" description="Helical" evidence="5">
    <location>
        <begin position="32"/>
        <end position="49"/>
    </location>
</feature>
<dbReference type="Gene3D" id="1.20.1250.20">
    <property type="entry name" value="MFS general substrate transporter like domains"/>
    <property type="match status" value="1"/>
</dbReference>
<dbReference type="EMBL" id="AJJU01000002">
    <property type="protein sequence ID" value="EID76797.1"/>
    <property type="molecule type" value="Genomic_DNA"/>
</dbReference>
<dbReference type="InterPro" id="IPR020846">
    <property type="entry name" value="MFS_dom"/>
</dbReference>
<dbReference type="PATRIC" id="fig|946077.3.peg.449"/>
<reference evidence="7 8" key="1">
    <citation type="journal article" date="2012" name="J. Bacteriol.">
        <title>Genome Sequence of the Halotolerant Bacterium Imtechella halotolerans K1T.</title>
        <authorList>
            <person name="Kumar S."/>
            <person name="Vikram S."/>
            <person name="Subramanian S."/>
            <person name="Raghava G.P."/>
            <person name="Pinnaka A.K."/>
        </authorList>
    </citation>
    <scope>NUCLEOTIDE SEQUENCE [LARGE SCALE GENOMIC DNA]</scope>
    <source>
        <strain evidence="7 8">K1</strain>
    </source>
</reference>
<comment type="caution">
    <text evidence="7">The sequence shown here is derived from an EMBL/GenBank/DDBJ whole genome shotgun (WGS) entry which is preliminary data.</text>
</comment>
<keyword evidence="3 5" id="KW-0472">Membrane</keyword>
<feature type="transmembrane region" description="Helical" evidence="5">
    <location>
        <begin position="187"/>
        <end position="206"/>
    </location>
</feature>
<accession>I0WK81</accession>
<feature type="transmembrane region" description="Helical" evidence="5">
    <location>
        <begin position="99"/>
        <end position="117"/>
    </location>
</feature>
<evidence type="ECO:0000259" key="6">
    <source>
        <dbReference type="PROSITE" id="PS50850"/>
    </source>
</evidence>
<proteinExistence type="predicted"/>
<protein>
    <submittedName>
        <fullName evidence="7">Major facilitator superfamily permease</fullName>
    </submittedName>
</protein>
<feature type="transmembrane region" description="Helical" evidence="5">
    <location>
        <begin position="388"/>
        <end position="407"/>
    </location>
</feature>
<evidence type="ECO:0000313" key="7">
    <source>
        <dbReference type="EMBL" id="EID76797.1"/>
    </source>
</evidence>
<evidence type="ECO:0000256" key="1">
    <source>
        <dbReference type="ARBA" id="ARBA00022692"/>
    </source>
</evidence>
<keyword evidence="2 5" id="KW-1133">Transmembrane helix</keyword>
<dbReference type="eggNOG" id="COG2814">
    <property type="taxonomic scope" value="Bacteria"/>
</dbReference>
<feature type="transmembrane region" description="Helical" evidence="5">
    <location>
        <begin position="123"/>
        <end position="144"/>
    </location>
</feature>
<dbReference type="Proteomes" id="UP000005938">
    <property type="component" value="Unassembled WGS sequence"/>
</dbReference>
<dbReference type="AlphaFoldDB" id="I0WK81"/>
<dbReference type="Pfam" id="PF07690">
    <property type="entry name" value="MFS_1"/>
    <property type="match status" value="1"/>
</dbReference>
<dbReference type="GO" id="GO:0022857">
    <property type="term" value="F:transmembrane transporter activity"/>
    <property type="evidence" value="ECO:0007669"/>
    <property type="project" value="InterPro"/>
</dbReference>
<dbReference type="SUPFAM" id="SSF103473">
    <property type="entry name" value="MFS general substrate transporter"/>
    <property type="match status" value="1"/>
</dbReference>
<keyword evidence="1 5" id="KW-0812">Transmembrane</keyword>
<sequence>MLRENNSPNAIPEAENCNQLKSQNNTPPLSRSLLWLITIAAGWTVANNYYNQPLLGIMGQSLNVAQDQISQVAMITQIGFALGLLFIVPLGDKIQRKKLIIFAFFGMVISLLAMAIANSLPWLLVASFLIGFTSVVPQLLVPLAAELATPQRQSSAIGMVMSGLLLGILLSRVVSGIVGDLWGWRTMYYLAASWMVILAIMLFYYLPNIPPNFKGSYSSLMKSIVNLTISQPVLRLAAFRGAMGFAGFSAFWTAIVFHLEQPPFNAGSTIAGAFGLVGAIGALAAATVGKISRKIHPNHIILGAIGIMIFSWITLYIGAYYYIGLILGVILLDLGLQSMHIMNQSTFFALNIGAGNRLNTVYMFSYFVGGSTGTFLASKAWKYAQWDGVVFVGFLFTLIGLIAHLYYTKLKQKC</sequence>
<dbReference type="InterPro" id="IPR011701">
    <property type="entry name" value="MFS"/>
</dbReference>
<evidence type="ECO:0000313" key="8">
    <source>
        <dbReference type="Proteomes" id="UP000005938"/>
    </source>
</evidence>
<feature type="transmembrane region" description="Helical" evidence="5">
    <location>
        <begin position="348"/>
        <end position="368"/>
    </location>
</feature>
<dbReference type="CDD" id="cd17324">
    <property type="entry name" value="MFS_NepI_like"/>
    <property type="match status" value="1"/>
</dbReference>
<organism evidence="7 8">
    <name type="scientific">Imtechella halotolerans K1</name>
    <dbReference type="NCBI Taxonomy" id="946077"/>
    <lineage>
        <taxon>Bacteria</taxon>
        <taxon>Pseudomonadati</taxon>
        <taxon>Bacteroidota</taxon>
        <taxon>Flavobacteriia</taxon>
        <taxon>Flavobacteriales</taxon>
        <taxon>Flavobacteriaceae</taxon>
        <taxon>Imtechella</taxon>
    </lineage>
</organism>
<gene>
    <name evidence="7" type="ORF">W5A_02200</name>
</gene>
<evidence type="ECO:0000256" key="2">
    <source>
        <dbReference type="ARBA" id="ARBA00022989"/>
    </source>
</evidence>
<evidence type="ECO:0000256" key="4">
    <source>
        <dbReference type="SAM" id="MobiDB-lite"/>
    </source>
</evidence>
<feature type="transmembrane region" description="Helical" evidence="5">
    <location>
        <begin position="237"/>
        <end position="257"/>
    </location>
</feature>
<feature type="region of interest" description="Disordered" evidence="4">
    <location>
        <begin position="1"/>
        <end position="23"/>
    </location>
</feature>
<dbReference type="STRING" id="946077.W5A_02200"/>
<dbReference type="OrthoDB" id="9815356at2"/>
<feature type="transmembrane region" description="Helical" evidence="5">
    <location>
        <begin position="319"/>
        <end position="336"/>
    </location>
</feature>
<dbReference type="RefSeq" id="WP_008236925.1">
    <property type="nucleotide sequence ID" value="NZ_AJJU01000002.1"/>
</dbReference>
<feature type="domain" description="Major facilitator superfamily (MFS) profile" evidence="6">
    <location>
        <begin position="30"/>
        <end position="412"/>
    </location>
</feature>
<feature type="transmembrane region" description="Helical" evidence="5">
    <location>
        <begin position="69"/>
        <end position="87"/>
    </location>
</feature>
<feature type="transmembrane region" description="Helical" evidence="5">
    <location>
        <begin position="156"/>
        <end position="175"/>
    </location>
</feature>
<dbReference type="InterPro" id="IPR036259">
    <property type="entry name" value="MFS_trans_sf"/>
</dbReference>
<evidence type="ECO:0000256" key="5">
    <source>
        <dbReference type="SAM" id="Phobius"/>
    </source>
</evidence>
<dbReference type="PANTHER" id="PTHR42910:SF1">
    <property type="entry name" value="MAJOR FACILITATOR SUPERFAMILY (MFS) PROFILE DOMAIN-CONTAINING PROTEIN"/>
    <property type="match status" value="1"/>
</dbReference>
<evidence type="ECO:0000256" key="3">
    <source>
        <dbReference type="ARBA" id="ARBA00023136"/>
    </source>
</evidence>
<dbReference type="PROSITE" id="PS50850">
    <property type="entry name" value="MFS"/>
    <property type="match status" value="1"/>
</dbReference>
<dbReference type="PANTHER" id="PTHR42910">
    <property type="entry name" value="TRANSPORTER SCO4007-RELATED"/>
    <property type="match status" value="1"/>
</dbReference>
<name>I0WK81_9FLAO</name>
<keyword evidence="8" id="KW-1185">Reference proteome</keyword>